<comment type="caution">
    <text evidence="1">The sequence shown here is derived from an EMBL/GenBank/DDBJ whole genome shotgun (WGS) entry which is preliminary data.</text>
</comment>
<accession>A1ZR30</accession>
<reference evidence="1 2" key="1">
    <citation type="submission" date="2007-01" db="EMBL/GenBank/DDBJ databases">
        <authorList>
            <person name="Haygood M."/>
            <person name="Podell S."/>
            <person name="Anderson C."/>
            <person name="Hopkinson B."/>
            <person name="Roe K."/>
            <person name="Barbeau K."/>
            <person name="Gaasterland T."/>
            <person name="Ferriera S."/>
            <person name="Johnson J."/>
            <person name="Kravitz S."/>
            <person name="Beeson K."/>
            <person name="Sutton G."/>
            <person name="Rogers Y.-H."/>
            <person name="Friedman R."/>
            <person name="Frazier M."/>
            <person name="Venter J.C."/>
        </authorList>
    </citation>
    <scope>NUCLEOTIDE SEQUENCE [LARGE SCALE GENOMIC DNA]</scope>
    <source>
        <strain evidence="1 2">ATCC 23134</strain>
    </source>
</reference>
<organism evidence="1 2">
    <name type="scientific">Microscilla marina ATCC 23134</name>
    <dbReference type="NCBI Taxonomy" id="313606"/>
    <lineage>
        <taxon>Bacteria</taxon>
        <taxon>Pseudomonadati</taxon>
        <taxon>Bacteroidota</taxon>
        <taxon>Cytophagia</taxon>
        <taxon>Cytophagales</taxon>
        <taxon>Microscillaceae</taxon>
        <taxon>Microscilla</taxon>
    </lineage>
</organism>
<evidence type="ECO:0000313" key="2">
    <source>
        <dbReference type="Proteomes" id="UP000004095"/>
    </source>
</evidence>
<dbReference type="Proteomes" id="UP000004095">
    <property type="component" value="Unassembled WGS sequence"/>
</dbReference>
<dbReference type="EMBL" id="AAWS01000026">
    <property type="protein sequence ID" value="EAY27119.1"/>
    <property type="molecule type" value="Genomic_DNA"/>
</dbReference>
<dbReference type="AlphaFoldDB" id="A1ZR30"/>
<proteinExistence type="predicted"/>
<evidence type="ECO:0000313" key="1">
    <source>
        <dbReference type="EMBL" id="EAY27119.1"/>
    </source>
</evidence>
<name>A1ZR30_MICM2</name>
<keyword evidence="2" id="KW-1185">Reference proteome</keyword>
<protein>
    <submittedName>
        <fullName evidence="1">Uncharacterized protein</fullName>
    </submittedName>
</protein>
<sequence length="45" mass="5154">MYVYPCLLVQKRLPALYLKSTIDSTHQQIAKVVGIQHDTLVRSLL</sequence>
<gene>
    <name evidence="1" type="ORF">M23134_08393</name>
</gene>